<dbReference type="KEGG" id="ljf:FI9785_1173"/>
<proteinExistence type="predicted"/>
<evidence type="ECO:0000256" key="1">
    <source>
        <dbReference type="ARBA" id="ARBA00004141"/>
    </source>
</evidence>
<gene>
    <name evidence="7" type="ordered locus">FI9785_1173</name>
</gene>
<reference evidence="7 8" key="1">
    <citation type="journal article" date="2009" name="J. Bacteriol.">
        <title>Complete genome sequence of Lactobacillus johnsonii FI9785, a competitive exclusion agent against pathogens in poultry.</title>
        <authorList>
            <person name="Wegmann U."/>
            <person name="Overweg K."/>
            <person name="Horn N."/>
            <person name="Goesmann A."/>
            <person name="Narbad A."/>
            <person name="Gasson M.J."/>
            <person name="Shearman C."/>
        </authorList>
    </citation>
    <scope>NUCLEOTIDE SEQUENCE [LARGE SCALE GENOMIC DNA]</scope>
    <source>
        <strain evidence="7 8">FI9785</strain>
    </source>
</reference>
<feature type="transmembrane region" description="Helical" evidence="5">
    <location>
        <begin position="306"/>
        <end position="325"/>
    </location>
</feature>
<dbReference type="Pfam" id="PF04932">
    <property type="entry name" value="Wzy_C"/>
    <property type="match status" value="1"/>
</dbReference>
<feature type="transmembrane region" description="Helical" evidence="5">
    <location>
        <begin position="76"/>
        <end position="96"/>
    </location>
</feature>
<comment type="subcellular location">
    <subcellularLocation>
        <location evidence="1">Membrane</location>
        <topology evidence="1">Multi-pass membrane protein</topology>
    </subcellularLocation>
</comment>
<dbReference type="Proteomes" id="UP000002627">
    <property type="component" value="Chromosome"/>
</dbReference>
<keyword evidence="3 5" id="KW-1133">Transmembrane helix</keyword>
<feature type="transmembrane region" description="Helical" evidence="5">
    <location>
        <begin position="20"/>
        <end position="40"/>
    </location>
</feature>
<evidence type="ECO:0000256" key="4">
    <source>
        <dbReference type="ARBA" id="ARBA00023136"/>
    </source>
</evidence>
<dbReference type="HOGENOM" id="CLU_051141_0_0_9"/>
<dbReference type="AlphaFoldDB" id="D0R4M1"/>
<evidence type="ECO:0000256" key="2">
    <source>
        <dbReference type="ARBA" id="ARBA00022692"/>
    </source>
</evidence>
<keyword evidence="2 5" id="KW-0812">Transmembrane</keyword>
<feature type="transmembrane region" description="Helical" evidence="5">
    <location>
        <begin position="231"/>
        <end position="252"/>
    </location>
</feature>
<accession>D0R4M1</accession>
<keyword evidence="4 5" id="KW-0472">Membrane</keyword>
<feature type="transmembrane region" description="Helical" evidence="5">
    <location>
        <begin position="345"/>
        <end position="366"/>
    </location>
</feature>
<feature type="transmembrane region" description="Helical" evidence="5">
    <location>
        <begin position="198"/>
        <end position="219"/>
    </location>
</feature>
<evidence type="ECO:0000313" key="8">
    <source>
        <dbReference type="Proteomes" id="UP000002627"/>
    </source>
</evidence>
<evidence type="ECO:0000256" key="3">
    <source>
        <dbReference type="ARBA" id="ARBA00022989"/>
    </source>
</evidence>
<feature type="transmembrane region" description="Helical" evidence="5">
    <location>
        <begin position="46"/>
        <end position="64"/>
    </location>
</feature>
<feature type="transmembrane region" description="Helical" evidence="5">
    <location>
        <begin position="378"/>
        <end position="409"/>
    </location>
</feature>
<evidence type="ECO:0000256" key="5">
    <source>
        <dbReference type="SAM" id="Phobius"/>
    </source>
</evidence>
<feature type="transmembrane region" description="Helical" evidence="5">
    <location>
        <begin position="102"/>
        <end position="120"/>
    </location>
</feature>
<protein>
    <submittedName>
        <fullName evidence="7">Oligosaccharide repeat unit polymerase</fullName>
    </submittedName>
</protein>
<feature type="transmembrane region" description="Helical" evidence="5">
    <location>
        <begin position="132"/>
        <end position="157"/>
    </location>
</feature>
<evidence type="ECO:0000259" key="6">
    <source>
        <dbReference type="Pfam" id="PF04932"/>
    </source>
</evidence>
<feature type="transmembrane region" description="Helical" evidence="5">
    <location>
        <begin position="272"/>
        <end position="290"/>
    </location>
</feature>
<dbReference type="GO" id="GO:0016020">
    <property type="term" value="C:membrane"/>
    <property type="evidence" value="ECO:0007669"/>
    <property type="project" value="UniProtKB-SubCell"/>
</dbReference>
<sequence>MGYERAKVVDFIKNKYLYKFVTFILSFLLILNTNSIWTTIPGTKEKFINILYLVLPVCIFFSLLSVKIDSIKFRNILVLTIFFLIYFSIFLIVPVNRGSISLGLKLLVSFISFLLYFGLCTDTKKFPLIFEYYINWMVIIGIVSLVLWMLVSCMRILQFNSSILSDWSTFNGYAARISSYHGIYFETQYLNNIPRNSAIFPEAPMASLHFLVALSLNFLFCQGKFSKAKNLLLILAIISTLSSTGYIGIVLLFTYKMVFYKFKNNTLNYLKFLWIVVFLIGSIVIVNLIFSQKIGSESGNIRKDDYLAAFNAWKTSPIFGVGLVSDTVKNYMSLWRSYNLGFSNSLMDVLAHGGLWSLVVYVGAGLKGIISNLKIKNFNMIMFVVMTFYLFATTIFTNSFLILAVFIWIATSKPTEEKI</sequence>
<name>D0R4M1_LACJF</name>
<evidence type="ECO:0000313" key="7">
    <source>
        <dbReference type="EMBL" id="CAX67034.1"/>
    </source>
</evidence>
<dbReference type="RefSeq" id="WP_012846310.1">
    <property type="nucleotide sequence ID" value="NC_013504.1"/>
</dbReference>
<organism evidence="7 8">
    <name type="scientific">Lactobacillus johnsonii (strain FI9785)</name>
    <dbReference type="NCBI Taxonomy" id="633699"/>
    <lineage>
        <taxon>Bacteria</taxon>
        <taxon>Bacillati</taxon>
        <taxon>Bacillota</taxon>
        <taxon>Bacilli</taxon>
        <taxon>Lactobacillales</taxon>
        <taxon>Lactobacillaceae</taxon>
        <taxon>Lactobacillus</taxon>
    </lineage>
</organism>
<dbReference type="EMBL" id="FN298497">
    <property type="protein sequence ID" value="CAX67034.1"/>
    <property type="molecule type" value="Genomic_DNA"/>
</dbReference>
<feature type="domain" description="O-antigen ligase-related" evidence="6">
    <location>
        <begin position="231"/>
        <end position="362"/>
    </location>
</feature>
<dbReference type="InterPro" id="IPR007016">
    <property type="entry name" value="O-antigen_ligase-rel_domated"/>
</dbReference>
<keyword evidence="8" id="KW-1185">Reference proteome</keyword>